<dbReference type="Proteomes" id="UP000298663">
    <property type="component" value="Chromosome X"/>
</dbReference>
<accession>A0A4U8V358</accession>
<sequence length="118" mass="13132">MKFKVRLVYNSVSVMEPGSQLQPLEDHAYPDPEPCFRTAGLEEVAVTVENCKQTCVQRFGSCSLVNTQQPVLEETIFNSKELEESDKIEACLLSFAAETEAFPNVVSVQEPIAAMKMD</sequence>
<evidence type="ECO:0000313" key="1">
    <source>
        <dbReference type="EMBL" id="TMS39795.1"/>
    </source>
</evidence>
<dbReference type="EMBL" id="CM016762">
    <property type="protein sequence ID" value="TMS39795.1"/>
    <property type="molecule type" value="Genomic_DNA"/>
</dbReference>
<reference evidence="1 2" key="2">
    <citation type="journal article" date="2019" name="G3 (Bethesda)">
        <title>Hybrid Assembly of the Genome of the Entomopathogenic Nematode Steinernema carpocapsae Identifies the X-Chromosome.</title>
        <authorList>
            <person name="Serra L."/>
            <person name="Macchietto M."/>
            <person name="Macias-Munoz A."/>
            <person name="McGill C.J."/>
            <person name="Rodriguez I.M."/>
            <person name="Rodriguez B."/>
            <person name="Murad R."/>
            <person name="Mortazavi A."/>
        </authorList>
    </citation>
    <scope>NUCLEOTIDE SEQUENCE [LARGE SCALE GENOMIC DNA]</scope>
    <source>
        <strain evidence="1 2">ALL</strain>
    </source>
</reference>
<proteinExistence type="predicted"/>
<dbReference type="AlphaFoldDB" id="A0A4U8V358"/>
<protein>
    <submittedName>
        <fullName evidence="1">Uncharacterized protein</fullName>
    </submittedName>
</protein>
<evidence type="ECO:0000313" key="2">
    <source>
        <dbReference type="Proteomes" id="UP000298663"/>
    </source>
</evidence>
<reference evidence="1 2" key="1">
    <citation type="journal article" date="2015" name="Genome Biol.">
        <title>Comparative genomics of Steinernema reveals deeply conserved gene regulatory networks.</title>
        <authorList>
            <person name="Dillman A.R."/>
            <person name="Macchietto M."/>
            <person name="Porter C.F."/>
            <person name="Rogers A."/>
            <person name="Williams B."/>
            <person name="Antoshechkin I."/>
            <person name="Lee M.M."/>
            <person name="Goodwin Z."/>
            <person name="Lu X."/>
            <person name="Lewis E.E."/>
            <person name="Goodrich-Blair H."/>
            <person name="Stock S.P."/>
            <person name="Adams B.J."/>
            <person name="Sternberg P.W."/>
            <person name="Mortazavi A."/>
        </authorList>
    </citation>
    <scope>NUCLEOTIDE SEQUENCE [LARGE SCALE GENOMIC DNA]</scope>
    <source>
        <strain evidence="1 2">ALL</strain>
    </source>
</reference>
<gene>
    <name evidence="1" type="ORF">L596_006271</name>
</gene>
<name>A0A4U8V358_STECR</name>
<keyword evidence="2" id="KW-1185">Reference proteome</keyword>
<organism evidence="1 2">
    <name type="scientific">Steinernema carpocapsae</name>
    <name type="common">Entomopathogenic nematode</name>
    <dbReference type="NCBI Taxonomy" id="34508"/>
    <lineage>
        <taxon>Eukaryota</taxon>
        <taxon>Metazoa</taxon>
        <taxon>Ecdysozoa</taxon>
        <taxon>Nematoda</taxon>
        <taxon>Chromadorea</taxon>
        <taxon>Rhabditida</taxon>
        <taxon>Tylenchina</taxon>
        <taxon>Panagrolaimomorpha</taxon>
        <taxon>Strongyloidoidea</taxon>
        <taxon>Steinernematidae</taxon>
        <taxon>Steinernema</taxon>
    </lineage>
</organism>